<proteinExistence type="predicted"/>
<protein>
    <submittedName>
        <fullName evidence="1">Unnamed protein product</fullName>
    </submittedName>
</protein>
<dbReference type="Proteomes" id="UP001165064">
    <property type="component" value="Unassembled WGS sequence"/>
</dbReference>
<keyword evidence="2" id="KW-1185">Reference proteome</keyword>
<dbReference type="EMBL" id="BSXS01012728">
    <property type="protein sequence ID" value="GMF02909.1"/>
    <property type="molecule type" value="Genomic_DNA"/>
</dbReference>
<name>A0ACB5U5V3_AMBMO</name>
<evidence type="ECO:0000313" key="2">
    <source>
        <dbReference type="Proteomes" id="UP001165064"/>
    </source>
</evidence>
<evidence type="ECO:0000313" key="1">
    <source>
        <dbReference type="EMBL" id="GMF02909.1"/>
    </source>
</evidence>
<organism evidence="1 2">
    <name type="scientific">Ambrosiozyma monospora</name>
    <name type="common">Yeast</name>
    <name type="synonym">Endomycopsis monosporus</name>
    <dbReference type="NCBI Taxonomy" id="43982"/>
    <lineage>
        <taxon>Eukaryota</taxon>
        <taxon>Fungi</taxon>
        <taxon>Dikarya</taxon>
        <taxon>Ascomycota</taxon>
        <taxon>Saccharomycotina</taxon>
        <taxon>Pichiomycetes</taxon>
        <taxon>Pichiales</taxon>
        <taxon>Pichiaceae</taxon>
        <taxon>Ambrosiozyma</taxon>
    </lineage>
</organism>
<gene>
    <name evidence="1" type="ORF">Amon02_001160300</name>
</gene>
<accession>A0ACB5U5V3</accession>
<sequence>MRSLLKNEDKSQILENVLRLSTSTLGNTKDDWPTAEERRRSLFLEKLIEYDSQFTVACLEGLMNLPEERLIQMCKHGVFSHVVEACLVDVKKVDTLTRKKFLNVILPYIPDLACNAQASHIVDKLWVFTVKLNLYKDRIAGLLFNNKDQVKNSVYGKMVWKNWSMEMYTRKRGDWKRLIKQQALDLFPPQEPKDTESAEKDELGTKRKYQGNDNEKSSNDRYNKRQYYEHSASENGKANESASGNHTKKVKRGRKRN</sequence>
<reference evidence="1" key="1">
    <citation type="submission" date="2023-04" db="EMBL/GenBank/DDBJ databases">
        <title>Ambrosiozyma monospora NBRC 10751.</title>
        <authorList>
            <person name="Ichikawa N."/>
            <person name="Sato H."/>
            <person name="Tonouchi N."/>
        </authorList>
    </citation>
    <scope>NUCLEOTIDE SEQUENCE</scope>
    <source>
        <strain evidence="1">NBRC 10751</strain>
    </source>
</reference>
<comment type="caution">
    <text evidence="1">The sequence shown here is derived from an EMBL/GenBank/DDBJ whole genome shotgun (WGS) entry which is preliminary data.</text>
</comment>